<proteinExistence type="inferred from homology"/>
<evidence type="ECO:0000256" key="2">
    <source>
        <dbReference type="ARBA" id="ARBA00007870"/>
    </source>
</evidence>
<keyword evidence="14" id="KW-1185">Reference proteome</keyword>
<dbReference type="SUPFAM" id="SSF48179">
    <property type="entry name" value="6-phosphogluconate dehydrogenase C-terminal domain-like"/>
    <property type="match status" value="1"/>
</dbReference>
<evidence type="ECO:0000313" key="13">
    <source>
        <dbReference type="EMBL" id="GAA4103318.1"/>
    </source>
</evidence>
<dbReference type="InterPro" id="IPR008927">
    <property type="entry name" value="6-PGluconate_DH-like_C_sf"/>
</dbReference>
<dbReference type="EMBL" id="BAABDM010000008">
    <property type="protein sequence ID" value="GAA4103318.1"/>
    <property type="molecule type" value="Genomic_DNA"/>
</dbReference>
<evidence type="ECO:0000256" key="4">
    <source>
        <dbReference type="ARBA" id="ARBA00019465"/>
    </source>
</evidence>
<evidence type="ECO:0000256" key="9">
    <source>
        <dbReference type="ARBA" id="ARBA00048793"/>
    </source>
</evidence>
<dbReference type="PANTHER" id="PTHR43765:SF2">
    <property type="entry name" value="2-DEHYDROPANTOATE 2-REDUCTASE"/>
    <property type="match status" value="1"/>
</dbReference>
<evidence type="ECO:0000256" key="6">
    <source>
        <dbReference type="ARBA" id="ARBA00022857"/>
    </source>
</evidence>
<evidence type="ECO:0000256" key="3">
    <source>
        <dbReference type="ARBA" id="ARBA00013014"/>
    </source>
</evidence>
<dbReference type="InterPro" id="IPR050838">
    <property type="entry name" value="Ketopantoate_reductase"/>
</dbReference>
<comment type="function">
    <text evidence="10">Catalyzes the NADPH-dependent reduction of ketopantoate into pantoic acid.</text>
</comment>
<dbReference type="Proteomes" id="UP001500392">
    <property type="component" value="Unassembled WGS sequence"/>
</dbReference>
<evidence type="ECO:0000313" key="14">
    <source>
        <dbReference type="Proteomes" id="UP001500392"/>
    </source>
</evidence>
<reference evidence="14" key="1">
    <citation type="journal article" date="2019" name="Int. J. Syst. Evol. Microbiol.">
        <title>The Global Catalogue of Microorganisms (GCM) 10K type strain sequencing project: providing services to taxonomists for standard genome sequencing and annotation.</title>
        <authorList>
            <consortium name="The Broad Institute Genomics Platform"/>
            <consortium name="The Broad Institute Genome Sequencing Center for Infectious Disease"/>
            <person name="Wu L."/>
            <person name="Ma J."/>
        </authorList>
    </citation>
    <scope>NUCLEOTIDE SEQUENCE [LARGE SCALE GENOMIC DNA]</scope>
    <source>
        <strain evidence="14">JCM 17304</strain>
    </source>
</reference>
<sequence>MTNKANNPAWSILGAGAIGSLWACYAQNNGQAVELILRDQASLAAYQAHGGISFSSEQQTQLLNISACCPETLAHPIQQLLITTKAQQTIAALQSIKAHIHPKAHLVLLQNGLGITEQVQAHFPQALVLQASTTEGAYRSSRFAVVHAGRGQTLIGAASIEPRTNTSLAQSTAIAESLSFAPLQVAASENMAAVLWRKLAINCAINPLTVLHRCRNGELLSNPAALTHISQVVDEILQLSKQLHLDQYVEGLQQQVLDVARNTANNRSSMLQDIESGRETEIDAITGYLCRLAAKQGLTLPTNQFLYDEIQRITALNRR</sequence>
<comment type="similarity">
    <text evidence="2 10">Belongs to the ketopantoate reductase family.</text>
</comment>
<dbReference type="InterPro" id="IPR013752">
    <property type="entry name" value="KPA_reductase"/>
</dbReference>
<keyword evidence="7 10" id="KW-0560">Oxidoreductase</keyword>
<comment type="pathway">
    <text evidence="1 10">Cofactor biosynthesis; (R)-pantothenate biosynthesis; (R)-pantoate from 3-methyl-2-oxobutanoate: step 2/2.</text>
</comment>
<dbReference type="Gene3D" id="3.40.50.720">
    <property type="entry name" value="NAD(P)-binding Rossmann-like Domain"/>
    <property type="match status" value="1"/>
</dbReference>
<dbReference type="PANTHER" id="PTHR43765">
    <property type="entry name" value="2-DEHYDROPANTOATE 2-REDUCTASE-RELATED"/>
    <property type="match status" value="1"/>
</dbReference>
<feature type="domain" description="Ketopantoate reductase C-terminal" evidence="12">
    <location>
        <begin position="191"/>
        <end position="312"/>
    </location>
</feature>
<evidence type="ECO:0000259" key="11">
    <source>
        <dbReference type="Pfam" id="PF02558"/>
    </source>
</evidence>
<gene>
    <name evidence="13" type="ORF">GCM10022414_31580</name>
</gene>
<dbReference type="Pfam" id="PF08546">
    <property type="entry name" value="ApbA_C"/>
    <property type="match status" value="1"/>
</dbReference>
<dbReference type="RefSeq" id="WP_344937901.1">
    <property type="nucleotide sequence ID" value="NZ_BAABDM010000008.1"/>
</dbReference>
<evidence type="ECO:0000256" key="5">
    <source>
        <dbReference type="ARBA" id="ARBA00022655"/>
    </source>
</evidence>
<dbReference type="Pfam" id="PF02558">
    <property type="entry name" value="ApbA"/>
    <property type="match status" value="1"/>
</dbReference>
<organism evidence="13 14">
    <name type="scientific">Zhongshania borealis</name>
    <dbReference type="NCBI Taxonomy" id="889488"/>
    <lineage>
        <taxon>Bacteria</taxon>
        <taxon>Pseudomonadati</taxon>
        <taxon>Pseudomonadota</taxon>
        <taxon>Gammaproteobacteria</taxon>
        <taxon>Cellvibrionales</taxon>
        <taxon>Spongiibacteraceae</taxon>
        <taxon>Zhongshania</taxon>
    </lineage>
</organism>
<comment type="caution">
    <text evidence="13">The sequence shown here is derived from an EMBL/GenBank/DDBJ whole genome shotgun (WGS) entry which is preliminary data.</text>
</comment>
<evidence type="ECO:0000256" key="1">
    <source>
        <dbReference type="ARBA" id="ARBA00004994"/>
    </source>
</evidence>
<feature type="domain" description="Ketopantoate reductase N-terminal" evidence="11">
    <location>
        <begin position="11"/>
        <end position="158"/>
    </location>
</feature>
<evidence type="ECO:0000259" key="12">
    <source>
        <dbReference type="Pfam" id="PF08546"/>
    </source>
</evidence>
<name>A0ABP7X308_9GAMM</name>
<dbReference type="InterPro" id="IPR036291">
    <property type="entry name" value="NAD(P)-bd_dom_sf"/>
</dbReference>
<protein>
    <recommendedName>
        <fullName evidence="4 10">2-dehydropantoate 2-reductase</fullName>
        <ecNumber evidence="3 10">1.1.1.169</ecNumber>
    </recommendedName>
    <alternativeName>
        <fullName evidence="8 10">Ketopantoate reductase</fullName>
    </alternativeName>
</protein>
<dbReference type="InterPro" id="IPR013328">
    <property type="entry name" value="6PGD_dom2"/>
</dbReference>
<comment type="catalytic activity">
    <reaction evidence="9 10">
        <text>(R)-pantoate + NADP(+) = 2-dehydropantoate + NADPH + H(+)</text>
        <dbReference type="Rhea" id="RHEA:16233"/>
        <dbReference type="ChEBI" id="CHEBI:11561"/>
        <dbReference type="ChEBI" id="CHEBI:15378"/>
        <dbReference type="ChEBI" id="CHEBI:15980"/>
        <dbReference type="ChEBI" id="CHEBI:57783"/>
        <dbReference type="ChEBI" id="CHEBI:58349"/>
        <dbReference type="EC" id="1.1.1.169"/>
    </reaction>
</comment>
<keyword evidence="6 10" id="KW-0521">NADP</keyword>
<dbReference type="NCBIfam" id="TIGR00745">
    <property type="entry name" value="apbA_panE"/>
    <property type="match status" value="1"/>
</dbReference>
<evidence type="ECO:0000256" key="8">
    <source>
        <dbReference type="ARBA" id="ARBA00032024"/>
    </source>
</evidence>
<dbReference type="Gene3D" id="1.10.1040.10">
    <property type="entry name" value="N-(1-d-carboxylethyl)-l-norvaline Dehydrogenase, domain 2"/>
    <property type="match status" value="1"/>
</dbReference>
<dbReference type="InterPro" id="IPR003710">
    <property type="entry name" value="ApbA"/>
</dbReference>
<keyword evidence="5 10" id="KW-0566">Pantothenate biosynthesis</keyword>
<accession>A0ABP7X308</accession>
<evidence type="ECO:0000256" key="7">
    <source>
        <dbReference type="ARBA" id="ARBA00023002"/>
    </source>
</evidence>
<dbReference type="EC" id="1.1.1.169" evidence="3 10"/>
<dbReference type="SUPFAM" id="SSF51735">
    <property type="entry name" value="NAD(P)-binding Rossmann-fold domains"/>
    <property type="match status" value="1"/>
</dbReference>
<dbReference type="InterPro" id="IPR013332">
    <property type="entry name" value="KPR_N"/>
</dbReference>
<evidence type="ECO:0000256" key="10">
    <source>
        <dbReference type="RuleBase" id="RU362068"/>
    </source>
</evidence>